<dbReference type="SMART" id="SM00256">
    <property type="entry name" value="FBOX"/>
    <property type="match status" value="1"/>
</dbReference>
<dbReference type="SUPFAM" id="SSF81383">
    <property type="entry name" value="F-box domain"/>
    <property type="match status" value="1"/>
</dbReference>
<accession>A0A9P6EIH8</accession>
<dbReference type="Gene3D" id="1.20.1280.50">
    <property type="match status" value="1"/>
</dbReference>
<dbReference type="PROSITE" id="PS50181">
    <property type="entry name" value="FBOX"/>
    <property type="match status" value="1"/>
</dbReference>
<sequence>MPLLRTAKSKVPSPPPSLATLPTELLAEVLQHLDWDDALQMRQVCQRFTYASHERSMWLNILRHCTRLRN</sequence>
<keyword evidence="3" id="KW-1185">Reference proteome</keyword>
<comment type="caution">
    <text evidence="2">The sequence shown here is derived from an EMBL/GenBank/DDBJ whole genome shotgun (WGS) entry which is preliminary data.</text>
</comment>
<evidence type="ECO:0000313" key="3">
    <source>
        <dbReference type="Proteomes" id="UP000807306"/>
    </source>
</evidence>
<reference evidence="2" key="1">
    <citation type="submission" date="2020-11" db="EMBL/GenBank/DDBJ databases">
        <authorList>
            <consortium name="DOE Joint Genome Institute"/>
            <person name="Ahrendt S."/>
            <person name="Riley R."/>
            <person name="Andreopoulos W."/>
            <person name="Labutti K."/>
            <person name="Pangilinan J."/>
            <person name="Ruiz-Duenas F.J."/>
            <person name="Barrasa J.M."/>
            <person name="Sanchez-Garcia M."/>
            <person name="Camarero S."/>
            <person name="Miyauchi S."/>
            <person name="Serrano A."/>
            <person name="Linde D."/>
            <person name="Babiker R."/>
            <person name="Drula E."/>
            <person name="Ayuso-Fernandez I."/>
            <person name="Pacheco R."/>
            <person name="Padilla G."/>
            <person name="Ferreira P."/>
            <person name="Barriuso J."/>
            <person name="Kellner H."/>
            <person name="Castanera R."/>
            <person name="Alfaro M."/>
            <person name="Ramirez L."/>
            <person name="Pisabarro A.G."/>
            <person name="Kuo A."/>
            <person name="Tritt A."/>
            <person name="Lipzen A."/>
            <person name="He G."/>
            <person name="Yan M."/>
            <person name="Ng V."/>
            <person name="Cullen D."/>
            <person name="Martin F."/>
            <person name="Rosso M.-N."/>
            <person name="Henrissat B."/>
            <person name="Hibbett D."/>
            <person name="Martinez A.T."/>
            <person name="Grigoriev I.V."/>
        </authorList>
    </citation>
    <scope>NUCLEOTIDE SEQUENCE</scope>
    <source>
        <strain evidence="2">CBS 506.95</strain>
    </source>
</reference>
<evidence type="ECO:0000259" key="1">
    <source>
        <dbReference type="PROSITE" id="PS50181"/>
    </source>
</evidence>
<dbReference type="EMBL" id="MU157844">
    <property type="protein sequence ID" value="KAF9529687.1"/>
    <property type="molecule type" value="Genomic_DNA"/>
</dbReference>
<dbReference type="CDD" id="cd09917">
    <property type="entry name" value="F-box_SF"/>
    <property type="match status" value="1"/>
</dbReference>
<proteinExistence type="predicted"/>
<evidence type="ECO:0000313" key="2">
    <source>
        <dbReference type="EMBL" id="KAF9529687.1"/>
    </source>
</evidence>
<protein>
    <recommendedName>
        <fullName evidence="1">F-box domain-containing protein</fullName>
    </recommendedName>
</protein>
<gene>
    <name evidence="2" type="ORF">CPB83DRAFT_905811</name>
</gene>
<organism evidence="2 3">
    <name type="scientific">Crepidotus variabilis</name>
    <dbReference type="NCBI Taxonomy" id="179855"/>
    <lineage>
        <taxon>Eukaryota</taxon>
        <taxon>Fungi</taxon>
        <taxon>Dikarya</taxon>
        <taxon>Basidiomycota</taxon>
        <taxon>Agaricomycotina</taxon>
        <taxon>Agaricomycetes</taxon>
        <taxon>Agaricomycetidae</taxon>
        <taxon>Agaricales</taxon>
        <taxon>Agaricineae</taxon>
        <taxon>Crepidotaceae</taxon>
        <taxon>Crepidotus</taxon>
    </lineage>
</organism>
<feature type="domain" description="F-box" evidence="1">
    <location>
        <begin position="15"/>
        <end position="61"/>
    </location>
</feature>
<dbReference type="InterPro" id="IPR036047">
    <property type="entry name" value="F-box-like_dom_sf"/>
</dbReference>
<dbReference type="InterPro" id="IPR001810">
    <property type="entry name" value="F-box_dom"/>
</dbReference>
<name>A0A9P6EIH8_9AGAR</name>
<dbReference type="Pfam" id="PF12937">
    <property type="entry name" value="F-box-like"/>
    <property type="match status" value="1"/>
</dbReference>
<dbReference type="AlphaFoldDB" id="A0A9P6EIH8"/>
<dbReference type="Proteomes" id="UP000807306">
    <property type="component" value="Unassembled WGS sequence"/>
</dbReference>